<evidence type="ECO:0000256" key="14">
    <source>
        <dbReference type="SAM" id="Phobius"/>
    </source>
</evidence>
<keyword evidence="11" id="KW-1015">Disulfide bond</keyword>
<dbReference type="InterPro" id="IPR057073">
    <property type="entry name" value="EGF_integrin_2"/>
</dbReference>
<evidence type="ECO:0000259" key="16">
    <source>
        <dbReference type="PROSITE" id="PS50234"/>
    </source>
</evidence>
<dbReference type="EMBL" id="JBEUOH010000004">
    <property type="protein sequence ID" value="KAL0894527.1"/>
    <property type="molecule type" value="Genomic_DNA"/>
</dbReference>
<feature type="domain" description="VWFA" evidence="16">
    <location>
        <begin position="128"/>
        <end position="347"/>
    </location>
</feature>
<dbReference type="Gene3D" id="2.60.40.1510">
    <property type="entry name" value="ntegrin, alpha v. Chain A, domain 3"/>
    <property type="match status" value="1"/>
</dbReference>
<keyword evidence="7 13" id="KW-0130">Cell adhesion</keyword>
<keyword evidence="8 14" id="KW-1133">Transmembrane helix</keyword>
<dbReference type="InterPro" id="IPR000742">
    <property type="entry name" value="EGF"/>
</dbReference>
<dbReference type="CDD" id="cd00198">
    <property type="entry name" value="vWFA"/>
    <property type="match status" value="1"/>
</dbReference>
<evidence type="ECO:0000256" key="4">
    <source>
        <dbReference type="ARBA" id="ARBA00022692"/>
    </source>
</evidence>
<comment type="subcellular location">
    <subcellularLocation>
        <location evidence="13">Cell membrane</location>
        <topology evidence="13">Single-pass type I membrane protein</topology>
    </subcellularLocation>
    <subcellularLocation>
        <location evidence="1">Membrane</location>
        <topology evidence="1">Single-pass type I membrane protein</topology>
    </subcellularLocation>
</comment>
<evidence type="ECO:0000256" key="3">
    <source>
        <dbReference type="ARBA" id="ARBA00022536"/>
    </source>
</evidence>
<dbReference type="Gene3D" id="3.40.50.410">
    <property type="entry name" value="von Willebrand factor, type A domain"/>
    <property type="match status" value="1"/>
</dbReference>
<dbReference type="Pfam" id="PF07974">
    <property type="entry name" value="EGF_2"/>
    <property type="match status" value="1"/>
</dbReference>
<dbReference type="SUPFAM" id="SSF57196">
    <property type="entry name" value="EGF/Laminin"/>
    <property type="match status" value="1"/>
</dbReference>
<dbReference type="Gene3D" id="1.20.5.100">
    <property type="entry name" value="Cytochrome c1, transmembrane anchor, C-terminal"/>
    <property type="match status" value="1"/>
</dbReference>
<keyword evidence="5 15" id="KW-0732">Signal</keyword>
<dbReference type="Gene3D" id="2.10.25.10">
    <property type="entry name" value="Laminin"/>
    <property type="match status" value="3"/>
</dbReference>
<evidence type="ECO:0000256" key="10">
    <source>
        <dbReference type="ARBA" id="ARBA00023136"/>
    </source>
</evidence>
<dbReference type="Pfam" id="PF00362">
    <property type="entry name" value="Integrin_beta"/>
    <property type="match status" value="1"/>
</dbReference>
<keyword evidence="3" id="KW-0245">EGF-like domain</keyword>
<gene>
    <name evidence="17" type="ORF">ABMA27_013106</name>
</gene>
<evidence type="ECO:0000256" key="7">
    <source>
        <dbReference type="ARBA" id="ARBA00022889"/>
    </source>
</evidence>
<comment type="caution">
    <text evidence="17">The sequence shown here is derived from an EMBL/GenBank/DDBJ whole genome shotgun (WGS) entry which is preliminary data.</text>
</comment>
<dbReference type="InterPro" id="IPR033760">
    <property type="entry name" value="Integrin_beta_N"/>
</dbReference>
<evidence type="ECO:0000256" key="8">
    <source>
        <dbReference type="ARBA" id="ARBA00022989"/>
    </source>
</evidence>
<name>A0ABR3IE35_LOXSC</name>
<keyword evidence="12" id="KW-0325">Glycoprotein</keyword>
<dbReference type="Pfam" id="PF23105">
    <property type="entry name" value="EGF_integrin"/>
    <property type="match status" value="1"/>
</dbReference>
<dbReference type="PROSITE" id="PS50234">
    <property type="entry name" value="VWFA"/>
    <property type="match status" value="1"/>
</dbReference>
<dbReference type="PANTHER" id="PTHR10082">
    <property type="entry name" value="INTEGRIN BETA SUBUNIT"/>
    <property type="match status" value="1"/>
</dbReference>
<evidence type="ECO:0000256" key="6">
    <source>
        <dbReference type="ARBA" id="ARBA00022737"/>
    </source>
</evidence>
<evidence type="ECO:0000256" key="9">
    <source>
        <dbReference type="ARBA" id="ARBA00023037"/>
    </source>
</evidence>
<keyword evidence="18" id="KW-1185">Reference proteome</keyword>
<dbReference type="SMART" id="SM01241">
    <property type="entry name" value="Integrin_b_cyt"/>
    <property type="match status" value="1"/>
</dbReference>
<comment type="similarity">
    <text evidence="2 13">Belongs to the integrin beta chain family.</text>
</comment>
<dbReference type="Proteomes" id="UP001549920">
    <property type="component" value="Unassembled WGS sequence"/>
</dbReference>
<dbReference type="PANTHER" id="PTHR10082:SF60">
    <property type="entry name" value="INTEGRIN BETA-PS"/>
    <property type="match status" value="1"/>
</dbReference>
<feature type="signal peptide" evidence="15">
    <location>
        <begin position="1"/>
        <end position="18"/>
    </location>
</feature>
<feature type="chain" id="PRO_5045441459" description="Integrin beta" evidence="15">
    <location>
        <begin position="19"/>
        <end position="769"/>
    </location>
</feature>
<evidence type="ECO:0000256" key="2">
    <source>
        <dbReference type="ARBA" id="ARBA00007449"/>
    </source>
</evidence>
<dbReference type="Pfam" id="PF17205">
    <property type="entry name" value="PSI_integrin"/>
    <property type="match status" value="1"/>
</dbReference>
<evidence type="ECO:0000256" key="11">
    <source>
        <dbReference type="ARBA" id="ARBA00023157"/>
    </source>
</evidence>
<dbReference type="SMART" id="SM00327">
    <property type="entry name" value="VWA"/>
    <property type="match status" value="1"/>
</dbReference>
<dbReference type="Pfam" id="PF08725">
    <property type="entry name" value="Integrin_b_cyt"/>
    <property type="match status" value="1"/>
</dbReference>
<dbReference type="InterPro" id="IPR002035">
    <property type="entry name" value="VWF_A"/>
</dbReference>
<dbReference type="InterPro" id="IPR057243">
    <property type="entry name" value="Integrin_I-EGF_CS"/>
</dbReference>
<dbReference type="PROSITE" id="PS00243">
    <property type="entry name" value="I_EGF_1"/>
    <property type="match status" value="2"/>
</dbReference>
<dbReference type="PRINTS" id="PR01186">
    <property type="entry name" value="INTEGRINB"/>
</dbReference>
<protein>
    <recommendedName>
        <fullName evidence="13">Integrin beta</fullName>
    </recommendedName>
</protein>
<keyword evidence="4 13" id="KW-0812">Transmembrane</keyword>
<evidence type="ECO:0000256" key="1">
    <source>
        <dbReference type="ARBA" id="ARBA00004479"/>
    </source>
</evidence>
<dbReference type="SMART" id="SM00187">
    <property type="entry name" value="INB"/>
    <property type="match status" value="1"/>
</dbReference>
<reference evidence="17 18" key="1">
    <citation type="submission" date="2024-06" db="EMBL/GenBank/DDBJ databases">
        <title>A chromosome-level genome assembly of beet webworm, Loxostege sticticalis.</title>
        <authorList>
            <person name="Zhang Y."/>
        </authorList>
    </citation>
    <scope>NUCLEOTIDE SEQUENCE [LARGE SCALE GENOMIC DNA]</scope>
    <source>
        <strain evidence="17">AQ026</strain>
        <tissue evidence="17">Whole body</tissue>
    </source>
</reference>
<evidence type="ECO:0000256" key="15">
    <source>
        <dbReference type="SAM" id="SignalP"/>
    </source>
</evidence>
<proteinExistence type="inferred from homology"/>
<evidence type="ECO:0000256" key="13">
    <source>
        <dbReference type="RuleBase" id="RU000633"/>
    </source>
</evidence>
<dbReference type="InterPro" id="IPR014836">
    <property type="entry name" value="Integrin_bsu_cyt_dom"/>
</dbReference>
<keyword evidence="10 14" id="KW-0472">Membrane</keyword>
<accession>A0ABR3IE35</accession>
<evidence type="ECO:0000313" key="17">
    <source>
        <dbReference type="EMBL" id="KAL0894527.1"/>
    </source>
</evidence>
<evidence type="ECO:0000256" key="5">
    <source>
        <dbReference type="ARBA" id="ARBA00022729"/>
    </source>
</evidence>
<evidence type="ECO:0000256" key="12">
    <source>
        <dbReference type="ARBA" id="ARBA00023180"/>
    </source>
</evidence>
<feature type="transmembrane region" description="Helical" evidence="14">
    <location>
        <begin position="695"/>
        <end position="717"/>
    </location>
</feature>
<keyword evidence="6" id="KW-0677">Repeat</keyword>
<dbReference type="InterPro" id="IPR002369">
    <property type="entry name" value="Integrin_bsu_VWA"/>
</dbReference>
<dbReference type="PIRSF" id="PIRSF002512">
    <property type="entry name" value="Integrin_B"/>
    <property type="match status" value="1"/>
</dbReference>
<dbReference type="InterPro" id="IPR013111">
    <property type="entry name" value="EGF_extracell"/>
</dbReference>
<dbReference type="InterPro" id="IPR036465">
    <property type="entry name" value="vWFA_dom_sf"/>
</dbReference>
<evidence type="ECO:0000313" key="18">
    <source>
        <dbReference type="Proteomes" id="UP001549920"/>
    </source>
</evidence>
<sequence length="769" mass="85897">MGVARFLALAVLIARAMGQISETDTCASHTEACSDCIKDPSVCVWCAMNKFSGARCKSARAVTDDWCPGSIQNPNNTMFLNDINNLNFSSSIGKVIQMRPQRIQVKLRPGMPMEFNFSYKPASDYPVDLYFLLDASLSMEKIKNKIEEQSTNIYNTMVKLTSNIQLGMGSFVDKNAIPFTEKIDSEKTYSFRNRLKLTNNPEKFKETVGKTTFGNNYDPPEGGLDALSQVITCKKQIGWRNESRKLIVLFTDGPYHQAGDGIAAGIFKPYDGKCHMYDQDVYTKELEMDYPSVSIIQKLAADEEITIIFVVNSNVEFTYSHLSEAISGSKYITYNEGSKISSLLTNIYEDITRTIKLKVNMKSEHRNNFLISFHPNCTETKNNNLNCNVKKGEEIKFTGKITLLKNITDETATVDIVVEGIKEKVTLDINLIQDCECPNDIPKAPDCSNAGTLKCGICECDENRYGDKCACIANGLSSGNANDNSTCIAKGDVLACSGHGSCICGSCICRSDSRFVGKYCQYNEDNCPRHNNDICNGHGKCVEEKCVCSDEWTGEACQCPVFNRRCIGPGGEMCNGRGECQCGECVCNRTADWDARENQDPYCNILPCPDCYKPQCNLLIPCAKCAFAGETCSMCDDIKITRVELLNSSIDSSWNVCPDLRVEVGCYTRYMYKYIESEYGIELVVQTDKNCLESYYMYGGICLGSLILIGIATLVGWKWLTDAQDRREYERFLKEHVEDLSEPCVNACYRPASSTFQNPAFRKPSVDYK</sequence>
<keyword evidence="9 13" id="KW-0401">Integrin</keyword>
<dbReference type="SUPFAM" id="SSF53300">
    <property type="entry name" value="vWA-like"/>
    <property type="match status" value="1"/>
</dbReference>
<dbReference type="InterPro" id="IPR015812">
    <property type="entry name" value="Integrin_bsu"/>
</dbReference>
<dbReference type="PROSITE" id="PS00022">
    <property type="entry name" value="EGF_1"/>
    <property type="match status" value="1"/>
</dbReference>
<organism evidence="17 18">
    <name type="scientific">Loxostege sticticalis</name>
    <name type="common">Beet webworm moth</name>
    <dbReference type="NCBI Taxonomy" id="481309"/>
    <lineage>
        <taxon>Eukaryota</taxon>
        <taxon>Metazoa</taxon>
        <taxon>Ecdysozoa</taxon>
        <taxon>Arthropoda</taxon>
        <taxon>Hexapoda</taxon>
        <taxon>Insecta</taxon>
        <taxon>Pterygota</taxon>
        <taxon>Neoptera</taxon>
        <taxon>Endopterygota</taxon>
        <taxon>Lepidoptera</taxon>
        <taxon>Glossata</taxon>
        <taxon>Ditrysia</taxon>
        <taxon>Pyraloidea</taxon>
        <taxon>Crambidae</taxon>
        <taxon>Pyraustinae</taxon>
        <taxon>Loxostege</taxon>
    </lineage>
</organism>